<dbReference type="Gene3D" id="3.20.20.100">
    <property type="entry name" value="NADP-dependent oxidoreductase domain"/>
    <property type="match status" value="1"/>
</dbReference>
<dbReference type="SUPFAM" id="SSF51430">
    <property type="entry name" value="NAD(P)-linked oxidoreductase"/>
    <property type="match status" value="1"/>
</dbReference>
<dbReference type="PIRSF" id="PIRSF000097">
    <property type="entry name" value="AKR"/>
    <property type="match status" value="1"/>
</dbReference>
<gene>
    <name evidence="5" type="ORF">FA09DRAFT_332138</name>
</gene>
<protein>
    <submittedName>
        <fullName evidence="5">Aldo/keto reductase</fullName>
    </submittedName>
</protein>
<dbReference type="PRINTS" id="PR00069">
    <property type="entry name" value="ALDKETRDTASE"/>
</dbReference>
<dbReference type="RefSeq" id="XP_025595777.1">
    <property type="nucleotide sequence ID" value="XM_025743332.1"/>
</dbReference>
<dbReference type="Proteomes" id="UP000245946">
    <property type="component" value="Unassembled WGS sequence"/>
</dbReference>
<reference evidence="5 6" key="1">
    <citation type="journal article" date="2018" name="Mol. Biol. Evol.">
        <title>Broad Genomic Sampling Reveals a Smut Pathogenic Ancestry of the Fungal Clade Ustilaginomycotina.</title>
        <authorList>
            <person name="Kijpornyongpan T."/>
            <person name="Mondo S.J."/>
            <person name="Barry K."/>
            <person name="Sandor L."/>
            <person name="Lee J."/>
            <person name="Lipzen A."/>
            <person name="Pangilinan J."/>
            <person name="LaButti K."/>
            <person name="Hainaut M."/>
            <person name="Henrissat B."/>
            <person name="Grigoriev I.V."/>
            <person name="Spatafora J.W."/>
            <person name="Aime M.C."/>
        </authorList>
    </citation>
    <scope>NUCLEOTIDE SEQUENCE [LARGE SCALE GENOMIC DNA]</scope>
    <source>
        <strain evidence="5 6">MCA 4186</strain>
    </source>
</reference>
<dbReference type="InterPro" id="IPR020471">
    <property type="entry name" value="AKR"/>
</dbReference>
<feature type="site" description="Lowers pKa of active site Tyr" evidence="3">
    <location>
        <position position="79"/>
    </location>
</feature>
<evidence type="ECO:0000256" key="3">
    <source>
        <dbReference type="PIRSR" id="PIRSR000097-3"/>
    </source>
</evidence>
<feature type="binding site" evidence="2">
    <location>
        <position position="109"/>
    </location>
    <ligand>
        <name>substrate</name>
    </ligand>
</feature>
<dbReference type="STRING" id="58919.A0A316Z3G5"/>
<evidence type="ECO:0000256" key="2">
    <source>
        <dbReference type="PIRSR" id="PIRSR000097-2"/>
    </source>
</evidence>
<dbReference type="EMBL" id="KZ819304">
    <property type="protein sequence ID" value="PWN95498.1"/>
    <property type="molecule type" value="Genomic_DNA"/>
</dbReference>
<sequence length="311" mass="34295">MADIPTFTLNNGVAMPGVLFGCFQGPECRETADIEGLHDALAAGYRGLDTANNYNTEAAVGEGVRKTDIPREQLFITTKLPSTMHHDVKASFEDSLKQLGTYIDLYLMHWPQGKKEDGTVYDGPPDGPTFNDVWEEMEKLLETKQVRAIGVSNFSHKTLGQLLQTAKVTPAVCQVEGHPFHPDFAFMKFCHSKGIHMSYYSPLGNGQTVLKDADLVEIGDAHGVSAGQVCLAWALANGVSVNPRSTNAERIKGNITLPKLTDAEVKRINDIHKNDEKRHSRLCLQPYNKEDNTASGWSLEKLGWDVGFKHA</sequence>
<evidence type="ECO:0000256" key="1">
    <source>
        <dbReference type="PIRSR" id="PIRSR000097-1"/>
    </source>
</evidence>
<dbReference type="PANTHER" id="PTHR11732">
    <property type="entry name" value="ALDO/KETO REDUCTASE"/>
    <property type="match status" value="1"/>
</dbReference>
<dbReference type="InterPro" id="IPR036812">
    <property type="entry name" value="NAD(P)_OxRdtase_dom_sf"/>
</dbReference>
<name>A0A316Z3G5_9BASI</name>
<dbReference type="GO" id="GO:0016491">
    <property type="term" value="F:oxidoreductase activity"/>
    <property type="evidence" value="ECO:0007669"/>
    <property type="project" value="InterPro"/>
</dbReference>
<keyword evidence="6" id="KW-1185">Reference proteome</keyword>
<proteinExistence type="predicted"/>
<accession>A0A316Z3G5</accession>
<dbReference type="Pfam" id="PF00248">
    <property type="entry name" value="Aldo_ket_red"/>
    <property type="match status" value="1"/>
</dbReference>
<dbReference type="GeneID" id="37270876"/>
<dbReference type="InterPro" id="IPR018170">
    <property type="entry name" value="Aldo/ket_reductase_CS"/>
</dbReference>
<organism evidence="5 6">
    <name type="scientific">Tilletiopsis washingtonensis</name>
    <dbReference type="NCBI Taxonomy" id="58919"/>
    <lineage>
        <taxon>Eukaryota</taxon>
        <taxon>Fungi</taxon>
        <taxon>Dikarya</taxon>
        <taxon>Basidiomycota</taxon>
        <taxon>Ustilaginomycotina</taxon>
        <taxon>Exobasidiomycetes</taxon>
        <taxon>Entylomatales</taxon>
        <taxon>Entylomatales incertae sedis</taxon>
        <taxon>Tilletiopsis</taxon>
    </lineage>
</organism>
<dbReference type="AlphaFoldDB" id="A0A316Z3G5"/>
<evidence type="ECO:0000313" key="6">
    <source>
        <dbReference type="Proteomes" id="UP000245946"/>
    </source>
</evidence>
<feature type="active site" description="Proton donor" evidence="1">
    <location>
        <position position="54"/>
    </location>
</feature>
<evidence type="ECO:0000259" key="4">
    <source>
        <dbReference type="Pfam" id="PF00248"/>
    </source>
</evidence>
<feature type="domain" description="NADP-dependent oxidoreductase" evidence="4">
    <location>
        <begin position="34"/>
        <end position="271"/>
    </location>
</feature>
<dbReference type="InterPro" id="IPR023210">
    <property type="entry name" value="NADP_OxRdtase_dom"/>
</dbReference>
<dbReference type="PROSITE" id="PS00062">
    <property type="entry name" value="ALDOKETO_REDUCTASE_2"/>
    <property type="match status" value="1"/>
</dbReference>
<dbReference type="OrthoDB" id="5945798at2759"/>
<dbReference type="CDD" id="cd19071">
    <property type="entry name" value="AKR_AKR1-5-like"/>
    <property type="match status" value="1"/>
</dbReference>
<evidence type="ECO:0000313" key="5">
    <source>
        <dbReference type="EMBL" id="PWN95498.1"/>
    </source>
</evidence>